<dbReference type="InterPro" id="IPR047139">
    <property type="entry name" value="ANKZ1/VMS1"/>
</dbReference>
<evidence type="ECO:0000256" key="5">
    <source>
        <dbReference type="ARBA" id="ARBA00022737"/>
    </source>
</evidence>
<evidence type="ECO:0000313" key="16">
    <source>
        <dbReference type="Proteomes" id="UP000664859"/>
    </source>
</evidence>
<evidence type="ECO:0000256" key="11">
    <source>
        <dbReference type="PROSITE-ProRule" id="PRU01389"/>
    </source>
</evidence>
<feature type="transmembrane region" description="Helical" evidence="13">
    <location>
        <begin position="718"/>
        <end position="739"/>
    </location>
</feature>
<comment type="subcellular location">
    <subcellularLocation>
        <location evidence="1">Cytoplasm</location>
    </subcellularLocation>
</comment>
<feature type="domain" description="VLRF1" evidence="14">
    <location>
        <begin position="131"/>
        <end position="275"/>
    </location>
</feature>
<dbReference type="InterPro" id="IPR002110">
    <property type="entry name" value="Ankyrin_rpt"/>
</dbReference>
<dbReference type="GO" id="GO:0004519">
    <property type="term" value="F:endonuclease activity"/>
    <property type="evidence" value="ECO:0007669"/>
    <property type="project" value="UniProtKB-KW"/>
</dbReference>
<protein>
    <recommendedName>
        <fullName evidence="14">VLRF1 domain-containing protein</fullName>
    </recommendedName>
</protein>
<keyword evidence="13" id="KW-0472">Membrane</keyword>
<evidence type="ECO:0000256" key="2">
    <source>
        <dbReference type="ARBA" id="ARBA00009262"/>
    </source>
</evidence>
<evidence type="ECO:0000256" key="1">
    <source>
        <dbReference type="ARBA" id="ARBA00004496"/>
    </source>
</evidence>
<evidence type="ECO:0000256" key="3">
    <source>
        <dbReference type="ARBA" id="ARBA00022490"/>
    </source>
</evidence>
<reference evidence="15" key="1">
    <citation type="submission" date="2021-02" db="EMBL/GenBank/DDBJ databases">
        <title>First Annotated Genome of the Yellow-green Alga Tribonema minus.</title>
        <authorList>
            <person name="Mahan K.M."/>
        </authorList>
    </citation>
    <scope>NUCLEOTIDE SEQUENCE</scope>
    <source>
        <strain evidence="15">UTEX B ZZ1240</strain>
    </source>
</reference>
<dbReference type="InterPro" id="IPR041175">
    <property type="entry name" value="VLRF1/Vms1"/>
</dbReference>
<dbReference type="Pfam" id="PF00023">
    <property type="entry name" value="Ank"/>
    <property type="match status" value="1"/>
</dbReference>
<keyword evidence="13" id="KW-1133">Transmembrane helix</keyword>
<dbReference type="PANTHER" id="PTHR16036:SF2">
    <property type="entry name" value="TRNA ENDONUCLEASE ANKZF1"/>
    <property type="match status" value="1"/>
</dbReference>
<keyword evidence="4 11" id="KW-0540">Nuclease</keyword>
<feature type="compositionally biased region" description="Basic residues" evidence="12">
    <location>
        <begin position="877"/>
        <end position="886"/>
    </location>
</feature>
<dbReference type="PROSITE" id="PS50088">
    <property type="entry name" value="ANK_REPEAT"/>
    <property type="match status" value="1"/>
</dbReference>
<dbReference type="AlphaFoldDB" id="A0A836CLF2"/>
<keyword evidence="8 10" id="KW-0040">ANK repeat</keyword>
<dbReference type="GO" id="GO:0036503">
    <property type="term" value="P:ERAD pathway"/>
    <property type="evidence" value="ECO:0007669"/>
    <property type="project" value="TreeGrafter"/>
</dbReference>
<name>A0A836CLF2_9STRA</name>
<keyword evidence="16" id="KW-1185">Reference proteome</keyword>
<evidence type="ECO:0000313" key="15">
    <source>
        <dbReference type="EMBL" id="KAG5189714.1"/>
    </source>
</evidence>
<evidence type="ECO:0000256" key="4">
    <source>
        <dbReference type="ARBA" id="ARBA00022722"/>
    </source>
</evidence>
<dbReference type="PROSITE" id="PS50297">
    <property type="entry name" value="ANK_REP_REGION"/>
    <property type="match status" value="1"/>
</dbReference>
<evidence type="ECO:0000256" key="6">
    <source>
        <dbReference type="ARBA" id="ARBA00022759"/>
    </source>
</evidence>
<comment type="caution">
    <text evidence="15">The sequence shown here is derived from an EMBL/GenBank/DDBJ whole genome shotgun (WGS) entry which is preliminary data.</text>
</comment>
<feature type="transmembrane region" description="Helical" evidence="13">
    <location>
        <begin position="656"/>
        <end position="676"/>
    </location>
</feature>
<dbReference type="Gene3D" id="1.25.40.20">
    <property type="entry name" value="Ankyrin repeat-containing domain"/>
    <property type="match status" value="1"/>
</dbReference>
<proteinExistence type="inferred from homology"/>
<organism evidence="15 16">
    <name type="scientific">Tribonema minus</name>
    <dbReference type="NCBI Taxonomy" id="303371"/>
    <lineage>
        <taxon>Eukaryota</taxon>
        <taxon>Sar</taxon>
        <taxon>Stramenopiles</taxon>
        <taxon>Ochrophyta</taxon>
        <taxon>PX clade</taxon>
        <taxon>Xanthophyceae</taxon>
        <taxon>Tribonematales</taxon>
        <taxon>Tribonemataceae</taxon>
        <taxon>Tribonema</taxon>
    </lineage>
</organism>
<evidence type="ECO:0000256" key="8">
    <source>
        <dbReference type="ARBA" id="ARBA00023043"/>
    </source>
</evidence>
<feature type="compositionally biased region" description="Low complexity" evidence="12">
    <location>
        <begin position="314"/>
        <end position="330"/>
    </location>
</feature>
<feature type="repeat" description="ANK" evidence="10">
    <location>
        <begin position="386"/>
        <end position="418"/>
    </location>
</feature>
<feature type="region of interest" description="Disordered" evidence="12">
    <location>
        <begin position="460"/>
        <end position="487"/>
    </location>
</feature>
<feature type="region of interest" description="Disordered" evidence="12">
    <location>
        <begin position="874"/>
        <end position="897"/>
    </location>
</feature>
<feature type="transmembrane region" description="Helical" evidence="13">
    <location>
        <begin position="622"/>
        <end position="644"/>
    </location>
</feature>
<comment type="domain">
    <text evidence="11">The VLRF1 domain mediates binding to the 60S ribosomal subunit.</text>
</comment>
<dbReference type="Proteomes" id="UP000664859">
    <property type="component" value="Unassembled WGS sequence"/>
</dbReference>
<feature type="region of interest" description="Disordered" evidence="12">
    <location>
        <begin position="61"/>
        <end position="116"/>
    </location>
</feature>
<dbReference type="OrthoDB" id="429841at2759"/>
<accession>A0A836CLF2</accession>
<sequence>MATDALPHTVMQLEQLLAKQPKRPDKSVLLSIFDIPASTLAASLNFNTALRDRRRLAGKQPVAVANGTLPLSPPDAEREDGSSGSESEGESDAGSEDDEGGLDAMEGEEEGDMESAPVDPWRALYELVASPNRLWTVIILRSGRFAGAVFEGKVAIEHKTLRRYTIRAKRGGAQSSYDTAGRRPKSMGAQLRRHGEQALKEEVRALLQAWRPFLEGSCAVLLSVPKTMRSVIYEEAQGRSPVMVKGDPRVRSIPFVVGKPTFAEVSAAHWRVTSIAFRPADEEPSSDGSSDRRTAAVEDSTSICASADRAKTQASGGSRAGAASAAPSAAEPVELPPCAPLQRLVDACRSGDAAAAAEALASCARDDEGGPWDPVQLVSMPEGLSTLATSLHIASEAGHAKLVSLLLEAGADPCKKDVRLRVPFFLAQDKEVRDAFRRHRASAEDALDWEAAGVPAALTDDMERLRKEKEKEKRKRAKERKKERAAEEQAEKAIKAAEEEVEKARLAVEQQIAMRVMQARRAELLKCGGCGKLVTDPCPLHVFDQRCCSSACIQKCLKRQGRDCQVINKTITLEGSGTHTRRRVGAQQRVGSGVAPQRSKATWFFGDRTVYLRVNAMNLTGLASAFIAFGYTLVKLLHLFVGWGANACTGLRWPPYRALGILLTVTNWIVFIVVTFKRTGGAEDQFGAQRCVFKFEETTNDLKWILQFINHIVFTSMFVYPLVTVSTLFTLVVMIMVFVDYSNPSLEVPITSLAILDNGITLWSICFANGGAASVKDSPKCINTNHAPTASTIEDNGMTLGSICFANGGASAAWERSMNAPDPGPPVTLSSGGPALSLGDQETWPTLSPSRASQLENGSVSMVATLNDVRCSQCGLKPHRHSHGRAPRSGSGKEPSS</sequence>
<feature type="compositionally biased region" description="Acidic residues" evidence="12">
    <location>
        <begin position="87"/>
        <end position="113"/>
    </location>
</feature>
<keyword evidence="3 11" id="KW-0963">Cytoplasm</keyword>
<feature type="active site" evidence="11">
    <location>
        <position position="174"/>
    </location>
</feature>
<feature type="compositionally biased region" description="Polar residues" evidence="12">
    <location>
        <begin position="843"/>
        <end position="852"/>
    </location>
</feature>
<evidence type="ECO:0000256" key="10">
    <source>
        <dbReference type="PROSITE-ProRule" id="PRU00023"/>
    </source>
</evidence>
<dbReference type="Pfam" id="PF18826">
    <property type="entry name" value="bVLRF1"/>
    <property type="match status" value="1"/>
</dbReference>
<gene>
    <name evidence="15" type="ORF">JKP88DRAFT_262073</name>
</gene>
<dbReference type="PANTHER" id="PTHR16036">
    <property type="entry name" value="ANKYRIN REPEAT AND ZINC FINGER DOMAIN-CONTAINING PROTEIN 1"/>
    <property type="match status" value="1"/>
</dbReference>
<keyword evidence="9" id="KW-0175">Coiled coil</keyword>
<keyword evidence="5" id="KW-0677">Repeat</keyword>
<evidence type="ECO:0000259" key="14">
    <source>
        <dbReference type="PROSITE" id="PS52044"/>
    </source>
</evidence>
<keyword evidence="6 11" id="KW-0255">Endonuclease</keyword>
<dbReference type="GO" id="GO:0016787">
    <property type="term" value="F:hydrolase activity"/>
    <property type="evidence" value="ECO:0007669"/>
    <property type="project" value="UniProtKB-KW"/>
</dbReference>
<feature type="region of interest" description="Disordered" evidence="12">
    <location>
        <begin position="815"/>
        <end position="852"/>
    </location>
</feature>
<evidence type="ECO:0000256" key="12">
    <source>
        <dbReference type="SAM" id="MobiDB-lite"/>
    </source>
</evidence>
<evidence type="ECO:0000256" key="9">
    <source>
        <dbReference type="ARBA" id="ARBA00023054"/>
    </source>
</evidence>
<comment type="similarity">
    <text evidence="2 11">Belongs to the ANKZF1/VMS1 family.</text>
</comment>
<dbReference type="GO" id="GO:0005737">
    <property type="term" value="C:cytoplasm"/>
    <property type="evidence" value="ECO:0007669"/>
    <property type="project" value="UniProtKB-SubCell"/>
</dbReference>
<feature type="region of interest" description="Disordered" evidence="12">
    <location>
        <begin position="279"/>
        <end position="333"/>
    </location>
</feature>
<dbReference type="PROSITE" id="PS52044">
    <property type="entry name" value="VLRF1"/>
    <property type="match status" value="1"/>
</dbReference>
<evidence type="ECO:0000256" key="13">
    <source>
        <dbReference type="SAM" id="Phobius"/>
    </source>
</evidence>
<dbReference type="EMBL" id="JAFCMP010000046">
    <property type="protein sequence ID" value="KAG5189714.1"/>
    <property type="molecule type" value="Genomic_DNA"/>
</dbReference>
<feature type="compositionally biased region" description="Basic and acidic residues" evidence="12">
    <location>
        <begin position="461"/>
        <end position="471"/>
    </location>
</feature>
<keyword evidence="7 11" id="KW-0378">Hydrolase</keyword>
<dbReference type="SUPFAM" id="SSF48403">
    <property type="entry name" value="Ankyrin repeat"/>
    <property type="match status" value="1"/>
</dbReference>
<keyword evidence="13" id="KW-0812">Transmembrane</keyword>
<dbReference type="InterPro" id="IPR036770">
    <property type="entry name" value="Ankyrin_rpt-contain_sf"/>
</dbReference>
<evidence type="ECO:0000256" key="7">
    <source>
        <dbReference type="ARBA" id="ARBA00022801"/>
    </source>
</evidence>